<evidence type="ECO:0000313" key="1">
    <source>
        <dbReference type="EMBL" id="MDO6414985.1"/>
    </source>
</evidence>
<comment type="caution">
    <text evidence="1">The sequence shown here is derived from an EMBL/GenBank/DDBJ whole genome shotgun (WGS) entry which is preliminary data.</text>
</comment>
<dbReference type="Pfam" id="PF13489">
    <property type="entry name" value="Methyltransf_23"/>
    <property type="match status" value="1"/>
</dbReference>
<proteinExistence type="predicted"/>
<keyword evidence="1" id="KW-0489">Methyltransferase</keyword>
<dbReference type="GO" id="GO:0032259">
    <property type="term" value="P:methylation"/>
    <property type="evidence" value="ECO:0007669"/>
    <property type="project" value="UniProtKB-KW"/>
</dbReference>
<name>A0ABT8Y9J0_9SPHN</name>
<dbReference type="CDD" id="cd02440">
    <property type="entry name" value="AdoMet_MTases"/>
    <property type="match status" value="1"/>
</dbReference>
<dbReference type="InterPro" id="IPR029063">
    <property type="entry name" value="SAM-dependent_MTases_sf"/>
</dbReference>
<dbReference type="GO" id="GO:0008168">
    <property type="term" value="F:methyltransferase activity"/>
    <property type="evidence" value="ECO:0007669"/>
    <property type="project" value="UniProtKB-KW"/>
</dbReference>
<gene>
    <name evidence="1" type="ORF">Q4F19_11390</name>
</gene>
<keyword evidence="1" id="KW-0808">Transferase</keyword>
<evidence type="ECO:0000313" key="2">
    <source>
        <dbReference type="Proteomes" id="UP001169764"/>
    </source>
</evidence>
<keyword evidence="2" id="KW-1185">Reference proteome</keyword>
<dbReference type="EC" id="2.1.1.-" evidence="1"/>
<dbReference type="Gene3D" id="3.40.50.150">
    <property type="entry name" value="Vaccinia Virus protein VP39"/>
    <property type="match status" value="1"/>
</dbReference>
<organism evidence="1 2">
    <name type="scientific">Sphingomonas natans</name>
    <dbReference type="NCBI Taxonomy" id="3063330"/>
    <lineage>
        <taxon>Bacteria</taxon>
        <taxon>Pseudomonadati</taxon>
        <taxon>Pseudomonadota</taxon>
        <taxon>Alphaproteobacteria</taxon>
        <taxon>Sphingomonadales</taxon>
        <taxon>Sphingomonadaceae</taxon>
        <taxon>Sphingomonas</taxon>
    </lineage>
</organism>
<sequence length="221" mass="24487">MDDQVIEQTHDYGVKRDEYFSTPRYDYVDLMPAGAASVLEIGCGTGATGHHARSEGKAAFCVGVEMFEPVAIKARDVLDAVHIGNIEQMDLPYEEETFDFLIMSEVLEHLIDPQAVVSRLVKLLKIGGRVFASSPNISHLAVIRHLMRGRFDYVEEGVMDKTHLRWFTPSSFATLFTEAGVTVDHLGSVYPSPIAHRLLAAAIGRPSAAWQRLNVHGHRTA</sequence>
<protein>
    <submittedName>
        <fullName evidence="1">Class I SAM-dependent methyltransferase</fullName>
        <ecNumber evidence="1">2.1.1.-</ecNumber>
    </submittedName>
</protein>
<dbReference type="PANTHER" id="PTHR43861">
    <property type="entry name" value="TRANS-ACONITATE 2-METHYLTRANSFERASE-RELATED"/>
    <property type="match status" value="1"/>
</dbReference>
<dbReference type="Proteomes" id="UP001169764">
    <property type="component" value="Unassembled WGS sequence"/>
</dbReference>
<accession>A0ABT8Y9J0</accession>
<dbReference type="RefSeq" id="WP_303542634.1">
    <property type="nucleotide sequence ID" value="NZ_JAUOTP010000004.1"/>
</dbReference>
<reference evidence="1" key="1">
    <citation type="submission" date="2023-07" db="EMBL/GenBank/DDBJ databases">
        <authorList>
            <person name="Kim M."/>
        </authorList>
    </citation>
    <scope>NUCLEOTIDE SEQUENCE</scope>
    <source>
        <strain evidence="1">BIUV-7</strain>
    </source>
</reference>
<dbReference type="SUPFAM" id="SSF53335">
    <property type="entry name" value="S-adenosyl-L-methionine-dependent methyltransferases"/>
    <property type="match status" value="1"/>
</dbReference>
<dbReference type="EMBL" id="JAUOTP010000004">
    <property type="protein sequence ID" value="MDO6414985.1"/>
    <property type="molecule type" value="Genomic_DNA"/>
</dbReference>